<evidence type="ECO:0000259" key="6">
    <source>
        <dbReference type="PROSITE" id="PS50126"/>
    </source>
</evidence>
<dbReference type="RefSeq" id="WP_012583731.1">
    <property type="nucleotide sequence ID" value="NC_011661.1"/>
</dbReference>
<gene>
    <name evidence="7" type="ordered locus">Dtur_1379</name>
</gene>
<evidence type="ECO:0000256" key="4">
    <source>
        <dbReference type="ARBA" id="ARBA00022980"/>
    </source>
</evidence>
<dbReference type="EnsemblBacteria" id="ACK42653">
    <property type="protein sequence ID" value="ACK42653"/>
    <property type="gene ID" value="Dtur_1379"/>
</dbReference>
<dbReference type="KEGG" id="dtu:Dtur_1379"/>
<feature type="domain" description="S1 motif" evidence="6">
    <location>
        <begin position="193"/>
        <end position="262"/>
    </location>
</feature>
<organism evidence="7 8">
    <name type="scientific">Dictyoglomus turgidum (strain DSM 6724 / Z-1310)</name>
    <dbReference type="NCBI Taxonomy" id="515635"/>
    <lineage>
        <taxon>Bacteria</taxon>
        <taxon>Pseudomonadati</taxon>
        <taxon>Dictyoglomota</taxon>
        <taxon>Dictyoglomia</taxon>
        <taxon>Dictyoglomales</taxon>
        <taxon>Dictyoglomaceae</taxon>
        <taxon>Dictyoglomus</taxon>
    </lineage>
</organism>
<dbReference type="SMART" id="SM00316">
    <property type="entry name" value="S1"/>
    <property type="match status" value="6"/>
</dbReference>
<dbReference type="OrthoDB" id="9804077at2"/>
<name>B8E0R6_DICTD</name>
<dbReference type="PRINTS" id="PR00681">
    <property type="entry name" value="RIBOSOMALS1"/>
</dbReference>
<keyword evidence="2" id="KW-0677">Repeat</keyword>
<evidence type="ECO:0000256" key="5">
    <source>
        <dbReference type="ARBA" id="ARBA00023274"/>
    </source>
</evidence>
<dbReference type="EMBL" id="CP001251">
    <property type="protein sequence ID" value="ACK42653.1"/>
    <property type="molecule type" value="Genomic_DNA"/>
</dbReference>
<dbReference type="Pfam" id="PF00575">
    <property type="entry name" value="S1"/>
    <property type="match status" value="5"/>
</dbReference>
<keyword evidence="3" id="KW-0694">RNA-binding</keyword>
<proteinExistence type="inferred from homology"/>
<dbReference type="GO" id="GO:0022627">
    <property type="term" value="C:cytosolic small ribosomal subunit"/>
    <property type="evidence" value="ECO:0000318"/>
    <property type="project" value="GO_Central"/>
</dbReference>
<dbReference type="FunCoup" id="B8E0R6">
    <property type="interactions" value="455"/>
</dbReference>
<dbReference type="eggNOG" id="COG0539">
    <property type="taxonomic scope" value="Bacteria"/>
</dbReference>
<dbReference type="GO" id="GO:0003735">
    <property type="term" value="F:structural constituent of ribosome"/>
    <property type="evidence" value="ECO:0000318"/>
    <property type="project" value="GO_Central"/>
</dbReference>
<keyword evidence="8" id="KW-1185">Reference proteome</keyword>
<dbReference type="PROSITE" id="PS50126">
    <property type="entry name" value="S1"/>
    <property type="match status" value="6"/>
</dbReference>
<evidence type="ECO:0000256" key="2">
    <source>
        <dbReference type="ARBA" id="ARBA00022737"/>
    </source>
</evidence>
<feature type="domain" description="S1 motif" evidence="6">
    <location>
        <begin position="19"/>
        <end position="87"/>
    </location>
</feature>
<keyword evidence="5" id="KW-0687">Ribonucleoprotein</keyword>
<dbReference type="GO" id="GO:0006412">
    <property type="term" value="P:translation"/>
    <property type="evidence" value="ECO:0000318"/>
    <property type="project" value="GO_Central"/>
</dbReference>
<comment type="similarity">
    <text evidence="1">Belongs to the bacterial ribosomal protein bS1 family.</text>
</comment>
<evidence type="ECO:0000256" key="3">
    <source>
        <dbReference type="ARBA" id="ARBA00022884"/>
    </source>
</evidence>
<dbReference type="FunFam" id="2.40.50.140:FF:000991">
    <property type="match status" value="1"/>
</dbReference>
<feature type="domain" description="S1 motif" evidence="6">
    <location>
        <begin position="105"/>
        <end position="172"/>
    </location>
</feature>
<dbReference type="InterPro" id="IPR050437">
    <property type="entry name" value="Ribos_protein_bS1-like"/>
</dbReference>
<evidence type="ECO:0000313" key="8">
    <source>
        <dbReference type="Proteomes" id="UP000007719"/>
    </source>
</evidence>
<dbReference type="Proteomes" id="UP000007719">
    <property type="component" value="Chromosome"/>
</dbReference>
<feature type="domain" description="S1 motif" evidence="6">
    <location>
        <begin position="279"/>
        <end position="346"/>
    </location>
</feature>
<dbReference type="InterPro" id="IPR003029">
    <property type="entry name" value="S1_domain"/>
</dbReference>
<dbReference type="InParanoid" id="B8E0R6"/>
<dbReference type="STRING" id="515635.Dtur_1379"/>
<dbReference type="Gene3D" id="2.40.50.140">
    <property type="entry name" value="Nucleic acid-binding proteins"/>
    <property type="match status" value="6"/>
</dbReference>
<feature type="domain" description="S1 motif" evidence="6">
    <location>
        <begin position="363"/>
        <end position="432"/>
    </location>
</feature>
<sequence length="552" mass="63915">MEEISDIKLEETDLSLSIDSLVYGNILSKNKDGLWLDIGKKYDAFLPYSELSKDLKVKLEKNKDIDNIPVVITSINYREGIITVSHKKAVENKIWEELLWAYQNNEPIQCKVTDYNGRGFIVEIKNEIEGFIPAKEIDIPPINSPKYYINRRVEGKIKKINPEKKQLIISVREILEKKQEEERANLWEKIKNSQIVRGKIIKIDDEKITVDLGLGITGEVEKDEISWFPIRNIRRYYSVGDIVKAKILSLNEDSKTAKLSIKQTQPNPWSVFKEKYPEGSIVEGEIIKIAGGLVVKVDNLIGYIPVSEISWGRPSNIKNELKIGDKVRLKVLNIDEINKKIFLSMKQVEPNPWDVIDKNYKIGDIVSGKITNITEFGIFIEIKPGLEGLIPKKFLSWERTNDLFEKFKIGDTLEVKIIDLDKENKKLTLSRRDLLKDPWEDINEKYKEGQNIKGKIVEKIKDGYIVELEPGIEGFLPNTQLSFEKENEKVEFKENEEIEAKIIKINPQTRRIHLSIKALMREKLEQEMRKYLNEYTPPPLTLGEILKLKNRS</sequence>
<dbReference type="PANTHER" id="PTHR10724">
    <property type="entry name" value="30S RIBOSOMAL PROTEIN S1"/>
    <property type="match status" value="1"/>
</dbReference>
<accession>B8E0R6</accession>
<dbReference type="PANTHER" id="PTHR10724:SF7">
    <property type="entry name" value="SMALL RIBOSOMAL SUBUNIT PROTEIN BS1C"/>
    <property type="match status" value="1"/>
</dbReference>
<dbReference type="SUPFAM" id="SSF50249">
    <property type="entry name" value="Nucleic acid-binding proteins"/>
    <property type="match status" value="6"/>
</dbReference>
<dbReference type="InterPro" id="IPR012340">
    <property type="entry name" value="NA-bd_OB-fold"/>
</dbReference>
<protein>
    <submittedName>
        <fullName evidence="7">RNA binding S1 domain protein</fullName>
    </submittedName>
</protein>
<reference evidence="8" key="1">
    <citation type="journal article" date="2016" name="Front. Microbiol.">
        <title>The complete genome sequence of hyperthermophile Dictyoglomus turgidum DSM 6724 reveals a specialized carbohydrate fermentor.</title>
        <authorList>
            <person name="Brumm P.J."/>
            <person name="Gowda K."/>
            <person name="Robb F.T."/>
            <person name="Mead D.A."/>
        </authorList>
    </citation>
    <scope>NUCLEOTIDE SEQUENCE [LARGE SCALE GENOMIC DNA]</scope>
    <source>
        <strain evidence="8">DSM 6724 / Z-1310</strain>
    </source>
</reference>
<keyword evidence="4" id="KW-0689">Ribosomal protein</keyword>
<dbReference type="FunFam" id="2.40.50.140:FF:000502">
    <property type="entry name" value="30S ribosomal protein S1"/>
    <property type="match status" value="1"/>
</dbReference>
<dbReference type="HOGENOM" id="CLU_015805_2_2_0"/>
<dbReference type="InterPro" id="IPR035104">
    <property type="entry name" value="Ribosomal_protein_S1-like"/>
</dbReference>
<feature type="domain" description="S1 motif" evidence="6">
    <location>
        <begin position="449"/>
        <end position="517"/>
    </location>
</feature>
<evidence type="ECO:0000313" key="7">
    <source>
        <dbReference type="EMBL" id="ACK42653.1"/>
    </source>
</evidence>
<dbReference type="AlphaFoldDB" id="B8E0R6"/>
<evidence type="ECO:0000256" key="1">
    <source>
        <dbReference type="ARBA" id="ARBA00006767"/>
    </source>
</evidence>
<dbReference type="GO" id="GO:0003729">
    <property type="term" value="F:mRNA binding"/>
    <property type="evidence" value="ECO:0000318"/>
    <property type="project" value="GO_Central"/>
</dbReference>